<dbReference type="AlphaFoldDB" id="A0A565CS45"/>
<evidence type="ECO:0000313" key="2">
    <source>
        <dbReference type="Proteomes" id="UP000489600"/>
    </source>
</evidence>
<gene>
    <name evidence="1" type="ORF">ANE_LOCUS26856</name>
</gene>
<protein>
    <submittedName>
        <fullName evidence="1">Uncharacterized protein</fullName>
    </submittedName>
</protein>
<keyword evidence="2" id="KW-1185">Reference proteome</keyword>
<dbReference type="Proteomes" id="UP000489600">
    <property type="component" value="Unassembled WGS sequence"/>
</dbReference>
<comment type="caution">
    <text evidence="1">The sequence shown here is derived from an EMBL/GenBank/DDBJ whole genome shotgun (WGS) entry which is preliminary data.</text>
</comment>
<sequence length="73" mass="8743">MMYADRFQGGSIWTWGTISVGHQRKEERELCNFFYNIALIHEQLDSARRKIFAQEEDNARRDEEHRRAQAKIS</sequence>
<dbReference type="EMBL" id="CABITT030000008">
    <property type="protein sequence ID" value="VVB16412.1"/>
    <property type="molecule type" value="Genomic_DNA"/>
</dbReference>
<name>A0A565CS45_9BRAS</name>
<reference evidence="1" key="1">
    <citation type="submission" date="2019-07" db="EMBL/GenBank/DDBJ databases">
        <authorList>
            <person name="Dittberner H."/>
        </authorList>
    </citation>
    <scope>NUCLEOTIDE SEQUENCE [LARGE SCALE GENOMIC DNA]</scope>
</reference>
<proteinExistence type="predicted"/>
<accession>A0A565CS45</accession>
<organism evidence="1 2">
    <name type="scientific">Arabis nemorensis</name>
    <dbReference type="NCBI Taxonomy" id="586526"/>
    <lineage>
        <taxon>Eukaryota</taxon>
        <taxon>Viridiplantae</taxon>
        <taxon>Streptophyta</taxon>
        <taxon>Embryophyta</taxon>
        <taxon>Tracheophyta</taxon>
        <taxon>Spermatophyta</taxon>
        <taxon>Magnoliopsida</taxon>
        <taxon>eudicotyledons</taxon>
        <taxon>Gunneridae</taxon>
        <taxon>Pentapetalae</taxon>
        <taxon>rosids</taxon>
        <taxon>malvids</taxon>
        <taxon>Brassicales</taxon>
        <taxon>Brassicaceae</taxon>
        <taxon>Arabideae</taxon>
        <taxon>Arabis</taxon>
    </lineage>
</organism>
<evidence type="ECO:0000313" key="1">
    <source>
        <dbReference type="EMBL" id="VVB16412.1"/>
    </source>
</evidence>